<dbReference type="Pfam" id="PF09202">
    <property type="entry name" value="Rio2_N"/>
    <property type="match status" value="1"/>
</dbReference>
<dbReference type="InterPro" id="IPR015285">
    <property type="entry name" value="RIO2_wHTH_N"/>
</dbReference>
<dbReference type="Pfam" id="PF01163">
    <property type="entry name" value="RIO1"/>
    <property type="match status" value="1"/>
</dbReference>
<dbReference type="SMART" id="SM00090">
    <property type="entry name" value="RIO"/>
    <property type="match status" value="1"/>
</dbReference>
<dbReference type="SUPFAM" id="SSF46785">
    <property type="entry name" value="Winged helix' DNA-binding domain"/>
    <property type="match status" value="1"/>
</dbReference>
<comment type="caution">
    <text evidence="14">The sequence shown here is derived from an EMBL/GenBank/DDBJ whole genome shotgun (WGS) entry which is preliminary data.</text>
</comment>
<dbReference type="InterPro" id="IPR018934">
    <property type="entry name" value="RIO_dom"/>
</dbReference>
<dbReference type="PANTHER" id="PTHR45852">
    <property type="entry name" value="SER/THR-PROTEIN KINASE RIO2"/>
    <property type="match status" value="1"/>
</dbReference>
<dbReference type="GO" id="GO:0005524">
    <property type="term" value="F:ATP binding"/>
    <property type="evidence" value="ECO:0007669"/>
    <property type="project" value="UniProtKB-KW"/>
</dbReference>
<dbReference type="InterPro" id="IPR030484">
    <property type="entry name" value="Rio2"/>
</dbReference>
<keyword evidence="10" id="KW-0460">Magnesium</keyword>
<dbReference type="CDD" id="cd05144">
    <property type="entry name" value="RIO2_C"/>
    <property type="match status" value="1"/>
</dbReference>
<evidence type="ECO:0000256" key="7">
    <source>
        <dbReference type="ARBA" id="ARBA00022741"/>
    </source>
</evidence>
<name>A0A133UYT7_9EURY</name>
<dbReference type="GO" id="GO:0030688">
    <property type="term" value="C:preribosome, small subunit precursor"/>
    <property type="evidence" value="ECO:0007669"/>
    <property type="project" value="TreeGrafter"/>
</dbReference>
<feature type="domain" description="RIO kinase" evidence="13">
    <location>
        <begin position="65"/>
        <end position="286"/>
    </location>
</feature>
<gene>
    <name evidence="14" type="ORF">AKJ42_03375</name>
</gene>
<comment type="similarity">
    <text evidence="2">Belongs to the protein kinase superfamily. RIO-type Ser/Thr kinase family.</text>
</comment>
<evidence type="ECO:0000256" key="4">
    <source>
        <dbReference type="ARBA" id="ARBA00022527"/>
    </source>
</evidence>
<evidence type="ECO:0000256" key="8">
    <source>
        <dbReference type="ARBA" id="ARBA00022777"/>
    </source>
</evidence>
<dbReference type="GO" id="GO:0030490">
    <property type="term" value="P:maturation of SSU-rRNA"/>
    <property type="evidence" value="ECO:0007669"/>
    <property type="project" value="TreeGrafter"/>
</dbReference>
<comment type="catalytic activity">
    <reaction evidence="12">
        <text>L-seryl-[protein] + ATP = O-phospho-L-seryl-[protein] + ADP + H(+)</text>
        <dbReference type="Rhea" id="RHEA:17989"/>
        <dbReference type="Rhea" id="RHEA-COMP:9863"/>
        <dbReference type="Rhea" id="RHEA-COMP:11604"/>
        <dbReference type="ChEBI" id="CHEBI:15378"/>
        <dbReference type="ChEBI" id="CHEBI:29999"/>
        <dbReference type="ChEBI" id="CHEBI:30616"/>
        <dbReference type="ChEBI" id="CHEBI:83421"/>
        <dbReference type="ChEBI" id="CHEBI:456216"/>
        <dbReference type="EC" id="2.7.11.1"/>
    </reaction>
</comment>
<proteinExistence type="inferred from homology"/>
<evidence type="ECO:0000256" key="2">
    <source>
        <dbReference type="ARBA" id="ARBA00009196"/>
    </source>
</evidence>
<dbReference type="AlphaFoldDB" id="A0A133UYT7"/>
<dbReference type="PANTHER" id="PTHR45852:SF1">
    <property type="entry name" value="SERINE_THREONINE-PROTEIN KINASE RIO2"/>
    <property type="match status" value="1"/>
</dbReference>
<evidence type="ECO:0000256" key="5">
    <source>
        <dbReference type="ARBA" id="ARBA00022679"/>
    </source>
</evidence>
<dbReference type="Proteomes" id="UP000070520">
    <property type="component" value="Unassembled WGS sequence"/>
</dbReference>
<dbReference type="GO" id="GO:0005829">
    <property type="term" value="C:cytosol"/>
    <property type="evidence" value="ECO:0007669"/>
    <property type="project" value="TreeGrafter"/>
</dbReference>
<dbReference type="InterPro" id="IPR036390">
    <property type="entry name" value="WH_DNA-bd_sf"/>
</dbReference>
<dbReference type="Gene3D" id="1.10.10.10">
    <property type="entry name" value="Winged helix-like DNA-binding domain superfamily/Winged helix DNA-binding domain"/>
    <property type="match status" value="1"/>
</dbReference>
<evidence type="ECO:0000256" key="6">
    <source>
        <dbReference type="ARBA" id="ARBA00022723"/>
    </source>
</evidence>
<dbReference type="GO" id="GO:0004674">
    <property type="term" value="F:protein serine/threonine kinase activity"/>
    <property type="evidence" value="ECO:0007669"/>
    <property type="project" value="UniProtKB-KW"/>
</dbReference>
<evidence type="ECO:0000259" key="13">
    <source>
        <dbReference type="SMART" id="SM00090"/>
    </source>
</evidence>
<keyword evidence="15" id="KW-1185">Reference proteome</keyword>
<dbReference type="GO" id="GO:0046872">
    <property type="term" value="F:metal ion binding"/>
    <property type="evidence" value="ECO:0007669"/>
    <property type="project" value="UniProtKB-KW"/>
</dbReference>
<evidence type="ECO:0000256" key="11">
    <source>
        <dbReference type="ARBA" id="ARBA00047899"/>
    </source>
</evidence>
<protein>
    <recommendedName>
        <fullName evidence="3">non-specific serine/threonine protein kinase</fullName>
        <ecNumber evidence="3">2.7.11.1</ecNumber>
    </recommendedName>
</protein>
<dbReference type="EC" id="2.7.11.1" evidence="3"/>
<accession>A0A133UYT7</accession>
<comment type="cofactor">
    <cofactor evidence="1">
        <name>Mg(2+)</name>
        <dbReference type="ChEBI" id="CHEBI:18420"/>
    </cofactor>
</comment>
<dbReference type="SUPFAM" id="SSF56112">
    <property type="entry name" value="Protein kinase-like (PK-like)"/>
    <property type="match status" value="1"/>
</dbReference>
<keyword evidence="7" id="KW-0547">Nucleotide-binding</keyword>
<evidence type="ECO:0000313" key="14">
    <source>
        <dbReference type="EMBL" id="KXA99327.1"/>
    </source>
</evidence>
<dbReference type="InterPro" id="IPR011009">
    <property type="entry name" value="Kinase-like_dom_sf"/>
</dbReference>
<evidence type="ECO:0000256" key="3">
    <source>
        <dbReference type="ARBA" id="ARBA00012513"/>
    </source>
</evidence>
<reference evidence="14 15" key="1">
    <citation type="journal article" date="2016" name="Sci. Rep.">
        <title>Metabolic traits of an uncultured archaeal lineage -MSBL1- from brine pools of the Red Sea.</title>
        <authorList>
            <person name="Mwirichia R."/>
            <person name="Alam I."/>
            <person name="Rashid M."/>
            <person name="Vinu M."/>
            <person name="Ba-Alawi W."/>
            <person name="Anthony Kamau A."/>
            <person name="Kamanda Ngugi D."/>
            <person name="Goker M."/>
            <person name="Klenk H.P."/>
            <person name="Bajic V."/>
            <person name="Stingl U."/>
        </authorList>
    </citation>
    <scope>NUCLEOTIDE SEQUENCE [LARGE SCALE GENOMIC DNA]</scope>
    <source>
        <strain evidence="14">SCGC-AAA261C02</strain>
    </source>
</reference>
<dbReference type="Gene3D" id="3.30.200.20">
    <property type="entry name" value="Phosphorylase Kinase, domain 1"/>
    <property type="match status" value="1"/>
</dbReference>
<evidence type="ECO:0000256" key="12">
    <source>
        <dbReference type="ARBA" id="ARBA00048679"/>
    </source>
</evidence>
<evidence type="ECO:0000256" key="1">
    <source>
        <dbReference type="ARBA" id="ARBA00001946"/>
    </source>
</evidence>
<dbReference type="EMBL" id="LHXW01000051">
    <property type="protein sequence ID" value="KXA99327.1"/>
    <property type="molecule type" value="Genomic_DNA"/>
</dbReference>
<evidence type="ECO:0000256" key="10">
    <source>
        <dbReference type="ARBA" id="ARBA00022842"/>
    </source>
</evidence>
<organism evidence="14 15">
    <name type="scientific">candidate division MSBL1 archaeon SCGC-AAA261C02</name>
    <dbReference type="NCBI Taxonomy" id="1698272"/>
    <lineage>
        <taxon>Archaea</taxon>
        <taxon>Methanobacteriati</taxon>
        <taxon>Methanobacteriota</taxon>
        <taxon>candidate division MSBL1</taxon>
    </lineage>
</organism>
<keyword evidence="8" id="KW-0418">Kinase</keyword>
<dbReference type="Gene3D" id="1.10.510.10">
    <property type="entry name" value="Transferase(Phosphotransferase) domain 1"/>
    <property type="match status" value="1"/>
</dbReference>
<evidence type="ECO:0000256" key="9">
    <source>
        <dbReference type="ARBA" id="ARBA00022840"/>
    </source>
</evidence>
<comment type="catalytic activity">
    <reaction evidence="11">
        <text>L-threonyl-[protein] + ATP = O-phospho-L-threonyl-[protein] + ADP + H(+)</text>
        <dbReference type="Rhea" id="RHEA:46608"/>
        <dbReference type="Rhea" id="RHEA-COMP:11060"/>
        <dbReference type="Rhea" id="RHEA-COMP:11605"/>
        <dbReference type="ChEBI" id="CHEBI:15378"/>
        <dbReference type="ChEBI" id="CHEBI:30013"/>
        <dbReference type="ChEBI" id="CHEBI:30616"/>
        <dbReference type="ChEBI" id="CHEBI:61977"/>
        <dbReference type="ChEBI" id="CHEBI:456216"/>
        <dbReference type="EC" id="2.7.11.1"/>
    </reaction>
</comment>
<keyword evidence="6" id="KW-0479">Metal-binding</keyword>
<evidence type="ECO:0000313" key="15">
    <source>
        <dbReference type="Proteomes" id="UP000070520"/>
    </source>
</evidence>
<keyword evidence="9" id="KW-0067">ATP-binding</keyword>
<sequence>MAIQAIEVFRDLEEADIQLLLDLEDASKRFEWIPEDRLSVISDMPLQDIKYRLGRLNKFDLIEWGTIKYEGYRVLPNGYDVLALWNLVEGDVLEAFGKALGVGKEADIFDALTPDEETVAVKFNRLGLTFTSVKKTRSYETKHGWIDASKSAAEKEFKALQKLYPKVSVPEPIAQNRHVLVTGLIQGEELADVADIDLPEPVLDEILGNVRVAYELGVIHGDLSEHNVIIQPDGVVLIIDWPQWISTDHREADELLERDVKNVLKYFKRKFRIERDLEKTLEKVKPGD</sequence>
<dbReference type="InterPro" id="IPR036388">
    <property type="entry name" value="WH-like_DNA-bd_sf"/>
</dbReference>
<keyword evidence="5" id="KW-0808">Transferase</keyword>
<dbReference type="InterPro" id="IPR000687">
    <property type="entry name" value="RIO_kinase"/>
</dbReference>
<keyword evidence="4" id="KW-0723">Serine/threonine-protein kinase</keyword>